<dbReference type="InterPro" id="IPR032821">
    <property type="entry name" value="PKS_assoc"/>
</dbReference>
<dbReference type="Proteomes" id="UP000297716">
    <property type="component" value="Unassembled WGS sequence"/>
</dbReference>
<dbReference type="InterPro" id="IPR014030">
    <property type="entry name" value="Ketoacyl_synth_N"/>
</dbReference>
<dbReference type="Pfam" id="PF00109">
    <property type="entry name" value="ketoacyl-synt"/>
    <property type="match status" value="1"/>
</dbReference>
<dbReference type="InterPro" id="IPR050091">
    <property type="entry name" value="PKS_NRPS_Biosynth_Enz"/>
</dbReference>
<evidence type="ECO:0000256" key="4">
    <source>
        <dbReference type="ARBA" id="ARBA00022857"/>
    </source>
</evidence>
<dbReference type="Gene3D" id="3.10.129.110">
    <property type="entry name" value="Polyketide synthase dehydratase"/>
    <property type="match status" value="1"/>
</dbReference>
<dbReference type="InterPro" id="IPR009081">
    <property type="entry name" value="PP-bd_ACP"/>
</dbReference>
<dbReference type="GO" id="GO:0004315">
    <property type="term" value="F:3-oxoacyl-[acyl-carrier-protein] synthase activity"/>
    <property type="evidence" value="ECO:0007669"/>
    <property type="project" value="InterPro"/>
</dbReference>
<dbReference type="PROSITE" id="PS52019">
    <property type="entry name" value="PKS_MFAS_DH"/>
    <property type="match status" value="1"/>
</dbReference>
<dbReference type="EMBL" id="SKBN01000192">
    <property type="protein sequence ID" value="TGJ80976.1"/>
    <property type="molecule type" value="Genomic_DNA"/>
</dbReference>
<evidence type="ECO:0000256" key="2">
    <source>
        <dbReference type="ARBA" id="ARBA00022553"/>
    </source>
</evidence>
<dbReference type="PROSITE" id="PS52004">
    <property type="entry name" value="KS3_2"/>
    <property type="match status" value="1"/>
</dbReference>
<dbReference type="InterPro" id="IPR049552">
    <property type="entry name" value="PKS_DH_N"/>
</dbReference>
<dbReference type="InterPro" id="IPR056501">
    <property type="entry name" value="NAD-bd_HRPKS_sdrA"/>
</dbReference>
<feature type="domain" description="PKS/mFAS DH" evidence="10">
    <location>
        <begin position="936"/>
        <end position="1229"/>
    </location>
</feature>
<evidence type="ECO:0000259" key="9">
    <source>
        <dbReference type="PROSITE" id="PS52004"/>
    </source>
</evidence>
<evidence type="ECO:0000256" key="5">
    <source>
        <dbReference type="ARBA" id="ARBA00023002"/>
    </source>
</evidence>
<dbReference type="CDD" id="cd00833">
    <property type="entry name" value="PKS"/>
    <property type="match status" value="1"/>
</dbReference>
<dbReference type="GO" id="GO:0016491">
    <property type="term" value="F:oxidoreductase activity"/>
    <property type="evidence" value="ECO:0007669"/>
    <property type="project" value="UniProtKB-KW"/>
</dbReference>
<evidence type="ECO:0000259" key="10">
    <source>
        <dbReference type="PROSITE" id="PS52019"/>
    </source>
</evidence>
<feature type="region of interest" description="N-terminal hotdog fold" evidence="7">
    <location>
        <begin position="936"/>
        <end position="1063"/>
    </location>
</feature>
<dbReference type="InterPro" id="IPR020807">
    <property type="entry name" value="PKS_DH"/>
</dbReference>
<dbReference type="Gene3D" id="3.30.70.3290">
    <property type="match status" value="1"/>
</dbReference>
<dbReference type="SMART" id="SM00826">
    <property type="entry name" value="PKS_DH"/>
    <property type="match status" value="1"/>
</dbReference>
<dbReference type="OrthoDB" id="329835at2759"/>
<dbReference type="Pfam" id="PF16197">
    <property type="entry name" value="KAsynt_C_assoc"/>
    <property type="match status" value="1"/>
</dbReference>
<gene>
    <name evidence="11" type="ORF">E0Z10_g7787</name>
</gene>
<dbReference type="InterPro" id="IPR001227">
    <property type="entry name" value="Ac_transferase_dom_sf"/>
</dbReference>
<dbReference type="PANTHER" id="PTHR43775">
    <property type="entry name" value="FATTY ACID SYNTHASE"/>
    <property type="match status" value="1"/>
</dbReference>
<keyword evidence="1" id="KW-0596">Phosphopantetheine</keyword>
<dbReference type="Pfam" id="PF21089">
    <property type="entry name" value="PKS_DH_N"/>
    <property type="match status" value="1"/>
</dbReference>
<dbReference type="GO" id="GO:0006633">
    <property type="term" value="P:fatty acid biosynthetic process"/>
    <property type="evidence" value="ECO:0007669"/>
    <property type="project" value="InterPro"/>
</dbReference>
<keyword evidence="6" id="KW-0511">Multifunctional enzyme</keyword>
<dbReference type="GO" id="GO:0004312">
    <property type="term" value="F:fatty acid synthase activity"/>
    <property type="evidence" value="ECO:0007669"/>
    <property type="project" value="TreeGrafter"/>
</dbReference>
<dbReference type="InterPro" id="IPR057326">
    <property type="entry name" value="KR_dom"/>
</dbReference>
<dbReference type="Pfam" id="PF02801">
    <property type="entry name" value="Ketoacyl-synt_C"/>
    <property type="match status" value="1"/>
</dbReference>
<dbReference type="Pfam" id="PF14765">
    <property type="entry name" value="PS-DH"/>
    <property type="match status" value="1"/>
</dbReference>
<keyword evidence="2" id="KW-0597">Phosphoprotein</keyword>
<organism evidence="11 12">
    <name type="scientific">Xylaria hypoxylon</name>
    <dbReference type="NCBI Taxonomy" id="37992"/>
    <lineage>
        <taxon>Eukaryota</taxon>
        <taxon>Fungi</taxon>
        <taxon>Dikarya</taxon>
        <taxon>Ascomycota</taxon>
        <taxon>Pezizomycotina</taxon>
        <taxon>Sordariomycetes</taxon>
        <taxon>Xylariomycetidae</taxon>
        <taxon>Xylariales</taxon>
        <taxon>Xylariaceae</taxon>
        <taxon>Xylaria</taxon>
    </lineage>
</organism>
<dbReference type="PROSITE" id="PS00606">
    <property type="entry name" value="KS3_1"/>
    <property type="match status" value="1"/>
</dbReference>
<dbReference type="InterPro" id="IPR014043">
    <property type="entry name" value="Acyl_transferase_dom"/>
</dbReference>
<dbReference type="InterPro" id="IPR006162">
    <property type="entry name" value="Ppantetheine_attach_site"/>
</dbReference>
<dbReference type="InterPro" id="IPR036291">
    <property type="entry name" value="NAD(P)-bd_dom_sf"/>
</dbReference>
<dbReference type="PANTHER" id="PTHR43775:SF50">
    <property type="entry name" value="HIGHLY REDUCING POLYKETIDE SYNTHASE SRDA"/>
    <property type="match status" value="1"/>
</dbReference>
<dbReference type="InterPro" id="IPR036736">
    <property type="entry name" value="ACP-like_sf"/>
</dbReference>
<evidence type="ECO:0000256" key="1">
    <source>
        <dbReference type="ARBA" id="ARBA00022450"/>
    </source>
</evidence>
<dbReference type="Pfam" id="PF23114">
    <property type="entry name" value="NAD-bd_HRPKS_sdrA"/>
    <property type="match status" value="1"/>
</dbReference>
<dbReference type="SMART" id="SM00825">
    <property type="entry name" value="PKS_KS"/>
    <property type="match status" value="1"/>
</dbReference>
<dbReference type="SUPFAM" id="SSF52151">
    <property type="entry name" value="FabD/lysophospholipase-like"/>
    <property type="match status" value="1"/>
</dbReference>
<dbReference type="InterPro" id="IPR016036">
    <property type="entry name" value="Malonyl_transacylase_ACP-bd"/>
</dbReference>
<keyword evidence="3" id="KW-0808">Transferase</keyword>
<dbReference type="Gene3D" id="3.40.366.10">
    <property type="entry name" value="Malonyl-Coenzyme A Acyl Carrier Protein, domain 2"/>
    <property type="match status" value="1"/>
</dbReference>
<feature type="active site" description="Proton acceptor; for dehydratase activity" evidence="7">
    <location>
        <position position="968"/>
    </location>
</feature>
<dbReference type="InterPro" id="IPR049900">
    <property type="entry name" value="PKS_mFAS_DH"/>
</dbReference>
<dbReference type="Pfam" id="PF08659">
    <property type="entry name" value="KR"/>
    <property type="match status" value="1"/>
</dbReference>
<keyword evidence="5" id="KW-0560">Oxidoreductase</keyword>
<dbReference type="InterPro" id="IPR020841">
    <property type="entry name" value="PKS_Beta-ketoAc_synthase_dom"/>
</dbReference>
<evidence type="ECO:0000256" key="3">
    <source>
        <dbReference type="ARBA" id="ARBA00022679"/>
    </source>
</evidence>
<dbReference type="InterPro" id="IPR014031">
    <property type="entry name" value="Ketoacyl_synth_C"/>
</dbReference>
<dbReference type="SUPFAM" id="SSF55048">
    <property type="entry name" value="Probable ACP-binding domain of malonyl-CoA ACP transacylase"/>
    <property type="match status" value="1"/>
</dbReference>
<keyword evidence="12" id="KW-1185">Reference proteome</keyword>
<dbReference type="InterPro" id="IPR016035">
    <property type="entry name" value="Acyl_Trfase/lysoPLipase"/>
</dbReference>
<accession>A0A4Z0YU22</accession>
<feature type="active site" description="Proton donor; for dehydratase activity" evidence="7">
    <location>
        <position position="1141"/>
    </location>
</feature>
<dbReference type="PROSITE" id="PS50075">
    <property type="entry name" value="CARRIER"/>
    <property type="match status" value="1"/>
</dbReference>
<dbReference type="SUPFAM" id="SSF51735">
    <property type="entry name" value="NAD(P)-binding Rossmann-fold domains"/>
    <property type="match status" value="1"/>
</dbReference>
<proteinExistence type="predicted"/>
<name>A0A4Z0YU22_9PEZI</name>
<dbReference type="InterPro" id="IPR018201">
    <property type="entry name" value="Ketoacyl_synth_AS"/>
</dbReference>
<dbReference type="InterPro" id="IPR049551">
    <property type="entry name" value="PKS_DH_C"/>
</dbReference>
<dbReference type="Gene3D" id="3.40.50.720">
    <property type="entry name" value="NAD(P)-binding Rossmann-like Domain"/>
    <property type="match status" value="1"/>
</dbReference>
<dbReference type="SMART" id="SM00827">
    <property type="entry name" value="PKS_AT"/>
    <property type="match status" value="1"/>
</dbReference>
<evidence type="ECO:0000256" key="6">
    <source>
        <dbReference type="ARBA" id="ARBA00023268"/>
    </source>
</evidence>
<protein>
    <submittedName>
        <fullName evidence="11">Uncharacterized protein</fullName>
    </submittedName>
</protein>
<keyword evidence="4" id="KW-0521">NADP</keyword>
<evidence type="ECO:0000313" key="12">
    <source>
        <dbReference type="Proteomes" id="UP000297716"/>
    </source>
</evidence>
<dbReference type="PROSITE" id="PS00012">
    <property type="entry name" value="PHOSPHOPANTETHEINE"/>
    <property type="match status" value="1"/>
</dbReference>
<evidence type="ECO:0000256" key="7">
    <source>
        <dbReference type="PROSITE-ProRule" id="PRU01363"/>
    </source>
</evidence>
<feature type="region of interest" description="C-terminal hotdog fold" evidence="7">
    <location>
        <begin position="1076"/>
        <end position="1229"/>
    </location>
</feature>
<feature type="domain" description="Carrier" evidence="8">
    <location>
        <begin position="1952"/>
        <end position="2031"/>
    </location>
</feature>
<dbReference type="Gene3D" id="3.40.47.10">
    <property type="match status" value="1"/>
</dbReference>
<evidence type="ECO:0000259" key="8">
    <source>
        <dbReference type="PROSITE" id="PS50075"/>
    </source>
</evidence>
<sequence>MSPNTVEDEMAEQPRLEPIAICGMSCRLPGGVDSPSSFWNMLVEKRTGQTPKVPASRFNIDAHYHQDRDRPGSFNVLGGYFLDGNPHDFDPSFFNVTPIEAQWLDPQQRRMLEVSYECLESAGLTLDQVAGSNTGVFVGSFTSDYQQMSTLEPDFRHSYAATGVDTGIISNRIGNVLNLNGPSFTINTACSSSIYALHNACNALRARDCEAAIVGGVNLILTVDQHMNTAKLGVLSPNSACYTFDARADGYGRAEGAGALYVKRLSDAIKDGNPIRAVIRATAVNTYVVDGSESICDGMGQERVVRMAYEKAGLDPRLTPYAELHGTGTPVGDPIEVRAISRALNDTRPENEPLFIGAVKPNIGHSEAASGIFAVMKAALMTEAAVIPGVALFNCLNPEILEKEWNVQVHANTAPWKSLLRRASVSSFGYGGTNGHVIVESVNHLLPFYKHGTRKASAEYNHSTSRPFLLCFSAHDKPTLSRNIASIGAVAPQYYAADLAHTLNLHRTKFSHRGFAILREGDGEAAFRAEELRTGVAPKKGGGVGFIFTGQGAQWTGMGKVAISEFPLFQETIEKLDLVLGRLDPKPTFTLRAMLSGNGEGDDGRINEADVAQPLCTAIQIALVDIFSDWNIMPSVSIGHSSGEIAAAYAAGLISAPEAIIAAFARGRAVREAASVGSMLAVGLAANDVARWLPSDPQKVCIACENSPGSVTLSGDATAISELARAMQGEGVFAQELKTGRAYHSPHMALVGDAYDIILPQQLNGLTDDDLSWRQPRSPMISSVTGDVVIGDTIPPTYWSTNLRERVLFDTAVRRMGSDKEFDYVTSVIEVGCHSALARAFKQINLRNRTYIPSLQRDKNDADQLLVVAGSLFLADYPIDLEEVNLDLAETSGSIRKPAARSLLVDLPPYQWNYEKKYWAEPRASAESRSRTHGRHDLLGTRVPGLSNTCRAWRNTLRHRDVPWLKDHNLGGEAVFPAAGYLSVAIEALRQIHENGSLSFEGVSIRDVDINTALVIPEGDGIEIVTSLHTTNDQDYTFTLESVTSGQWTLHCQGKISATSKSVATRDHPVEEAVLTQRVSGKRWYEAFRRVGFNYTNTFQRLLDVRTDKSVRHAAGNLVVSQNSGLMIDESRYMLHPSSIDACLQLIIVAVNAGKHREMQWGVVPTHIDQVSLIFPEGKAEATGHAVAWAEKIGSRQFHTHTYLTDSTGKLVIGIDGLTCTAYEAVLPPQLLVPSEPEPFSMLTWKPDVEILSDNAGLELDSMTGLVELICHKQPIKSVLVCGSPSPSILESVLDILPKGCSITIGYVGEQQIPHIDEHLHERVTIKATPEEWLTSAEGSQYDLLIADYPGLDKPDTTVDLNSLILLICNGGWLVGEHVAYKQVSTEHGDVVNGTISETSLLSFGPSASDATILASALAECGRTVNEKQPADFVANGQQCIVIDDRKGTALLSLTETDFSTLKTILASGSPILWLTQGVQEGYSSEGGLAEGFLRAIRSEQASVRAVLLDVDNAEPIKSVAQAIINRVDAIRRSSLSSDTEFWLHEGVLRISRIYPCAPHLAKRCLEERDATVPTTLLPSSDVATAEHGHKTREARITLIQNTEPSPNTPHHTSALTQTHSIESTNLDTTTKATQPILSSEGTYVLVGCLGGLGRSLTKWMMENGARHFAFISRSGAGKPEAARVIENIQKCTGTSTRVYRADASNEVAMQCIIYSLQAERPIRGVVHAAMILKDGMFEQMSYASYMAAISPKVHGALSLHKALGNAQLDFFVMTSSISAVLGNMGQSNYSAANSFLDALARQRRSTGLAATSLALPMVLDVGVVAEDEAIETSLMRKGLYGISEEEMLRGIETAMTIRPRQQPSGSSHLAISMPSHLVMGMEAHEIGRAVASIKAENMDLFWLNDARFCHLRAAVEADMARGSSGSESQVGIQEQGFATTLEAAQVQGPEAVVAVIATHIMERMSGILMIPVGDFEADGPSLGSYGLDSMVGTEMRSWLFKEFGLDYSFQKLLSKTLTFRALATVVAKKLGVLEAGGEE</sequence>
<evidence type="ECO:0000313" key="11">
    <source>
        <dbReference type="EMBL" id="TGJ80976.1"/>
    </source>
</evidence>
<feature type="domain" description="Ketosynthase family 3 (KS3)" evidence="9">
    <location>
        <begin position="16"/>
        <end position="441"/>
    </location>
</feature>
<dbReference type="InterPro" id="IPR016039">
    <property type="entry name" value="Thiolase-like"/>
</dbReference>
<dbReference type="STRING" id="37992.A0A4Z0YU22"/>
<dbReference type="InterPro" id="IPR042104">
    <property type="entry name" value="PKS_dehydratase_sf"/>
</dbReference>
<dbReference type="InterPro" id="IPR013968">
    <property type="entry name" value="PKS_KR"/>
</dbReference>
<dbReference type="Pfam" id="PF00698">
    <property type="entry name" value="Acyl_transf_1"/>
    <property type="match status" value="1"/>
</dbReference>
<dbReference type="SUPFAM" id="SSF47336">
    <property type="entry name" value="ACP-like"/>
    <property type="match status" value="1"/>
</dbReference>
<dbReference type="SMART" id="SM00822">
    <property type="entry name" value="PKS_KR"/>
    <property type="match status" value="1"/>
</dbReference>
<dbReference type="Gene3D" id="1.10.1200.10">
    <property type="entry name" value="ACP-like"/>
    <property type="match status" value="1"/>
</dbReference>
<reference evidence="11 12" key="1">
    <citation type="submission" date="2019-03" db="EMBL/GenBank/DDBJ databases">
        <title>Draft genome sequence of Xylaria hypoxylon DSM 108379, a ubiquitous saprotrophic-parasitic fungi on hardwood.</title>
        <authorList>
            <person name="Buettner E."/>
            <person name="Leonhardt S."/>
            <person name="Gebauer A.M."/>
            <person name="Liers C."/>
            <person name="Hofrichter M."/>
            <person name="Kellner H."/>
        </authorList>
    </citation>
    <scope>NUCLEOTIDE SEQUENCE [LARGE SCALE GENOMIC DNA]</scope>
    <source>
        <strain evidence="11 12">DSM 108379</strain>
    </source>
</reference>
<comment type="caution">
    <text evidence="11">The sequence shown here is derived from an EMBL/GenBank/DDBJ whole genome shotgun (WGS) entry which is preliminary data.</text>
</comment>
<dbReference type="SUPFAM" id="SSF53901">
    <property type="entry name" value="Thiolase-like"/>
    <property type="match status" value="1"/>
</dbReference>
<dbReference type="GO" id="GO:0030639">
    <property type="term" value="P:polyketide biosynthetic process"/>
    <property type="evidence" value="ECO:0007669"/>
    <property type="project" value="UniProtKB-ARBA"/>
</dbReference>